<reference evidence="1 2" key="1">
    <citation type="submission" date="2018-09" db="EMBL/GenBank/DDBJ databases">
        <title>Comparative Genomic Analysis of Eight Novel Haloalkaliphilic Bacteriophages from Lake Elmenteita, Kenya.</title>
        <authorList>
            <person name="Akhwale J.K."/>
        </authorList>
    </citation>
    <scope>NUCLEOTIDE SEQUENCE [LARGE SCALE GENOMIC DNA]</scope>
</reference>
<evidence type="ECO:0000313" key="1">
    <source>
        <dbReference type="EMBL" id="AYP68393.1"/>
    </source>
</evidence>
<sequence length="66" mass="7508">MEEVIKALEERAKRYEAASKNPSYNEWYQGVNKTKQREVETILANLKHLGGRNHQLALDGLSNPGI</sequence>
<proteinExistence type="predicted"/>
<dbReference type="EMBL" id="MH884509">
    <property type="protein sequence ID" value="AYP68393.1"/>
    <property type="molecule type" value="Genomic_DNA"/>
</dbReference>
<protein>
    <submittedName>
        <fullName evidence="1">Uncharacterized protein</fullName>
    </submittedName>
</protein>
<name>A0A3G3BVW1_9CAUD</name>
<organism evidence="1 2">
    <name type="scientific">Bacillus phage vB_BboS-125</name>
    <dbReference type="NCBI Taxonomy" id="2419618"/>
    <lineage>
        <taxon>Viruses</taxon>
        <taxon>Duplodnaviria</taxon>
        <taxon>Heunggongvirae</taxon>
        <taxon>Uroviricota</taxon>
        <taxon>Caudoviricetes</taxon>
        <taxon>Elmenteitavirus</taxon>
        <taxon>Elmenteitavirus ev125</taxon>
    </lineage>
</organism>
<evidence type="ECO:0000313" key="2">
    <source>
        <dbReference type="Proteomes" id="UP000275028"/>
    </source>
</evidence>
<dbReference type="Proteomes" id="UP000275028">
    <property type="component" value="Segment"/>
</dbReference>
<keyword evidence="2" id="KW-1185">Reference proteome</keyword>
<gene>
    <name evidence="1" type="ORF">BboS125_00023</name>
</gene>
<accession>A0A3G3BVW1</accession>